<evidence type="ECO:0000259" key="2">
    <source>
        <dbReference type="SMART" id="SM00986"/>
    </source>
</evidence>
<proteinExistence type="predicted"/>
<evidence type="ECO:0000313" key="3">
    <source>
        <dbReference type="EMBL" id="TDQ46791.1"/>
    </source>
</evidence>
<accession>A0A4R6UIZ5</accession>
<dbReference type="CDD" id="cd10032">
    <property type="entry name" value="UDG-F6_HDG"/>
    <property type="match status" value="1"/>
</dbReference>
<dbReference type="SUPFAM" id="SSF52141">
    <property type="entry name" value="Uracil-DNA glycosylase-like"/>
    <property type="match status" value="1"/>
</dbReference>
<dbReference type="Pfam" id="PF03167">
    <property type="entry name" value="UDG"/>
    <property type="match status" value="1"/>
</dbReference>
<dbReference type="InterPro" id="IPR026353">
    <property type="entry name" value="Hypoxan-DNA_Glyclase"/>
</dbReference>
<feature type="domain" description="Uracil-DNA glycosylase-like" evidence="2">
    <location>
        <begin position="81"/>
        <end position="239"/>
    </location>
</feature>
<dbReference type="Proteomes" id="UP000295375">
    <property type="component" value="Unassembled WGS sequence"/>
</dbReference>
<evidence type="ECO:0000256" key="1">
    <source>
        <dbReference type="SAM" id="MobiDB-lite"/>
    </source>
</evidence>
<dbReference type="InterPro" id="IPR005122">
    <property type="entry name" value="Uracil-DNA_glycosylase-like"/>
</dbReference>
<dbReference type="EMBL" id="SNYM01000012">
    <property type="protein sequence ID" value="TDQ46791.1"/>
    <property type="molecule type" value="Genomic_DNA"/>
</dbReference>
<dbReference type="NCBIfam" id="TIGR04274">
    <property type="entry name" value="hypoxanDNAglyco"/>
    <property type="match status" value="1"/>
</dbReference>
<comment type="caution">
    <text evidence="3">The sequence shown here is derived from an EMBL/GenBank/DDBJ whole genome shotgun (WGS) entry which is preliminary data.</text>
</comment>
<evidence type="ECO:0000313" key="4">
    <source>
        <dbReference type="Proteomes" id="UP000295375"/>
    </source>
</evidence>
<feature type="region of interest" description="Disordered" evidence="1">
    <location>
        <begin position="1"/>
        <end position="51"/>
    </location>
</feature>
<dbReference type="SMART" id="SM00986">
    <property type="entry name" value="UDG"/>
    <property type="match status" value="1"/>
</dbReference>
<protein>
    <submittedName>
        <fullName evidence="3">G/U mismatch-specific uracil-DNA glycosylase</fullName>
    </submittedName>
</protein>
<dbReference type="SMART" id="SM00987">
    <property type="entry name" value="UreE_C"/>
    <property type="match status" value="1"/>
</dbReference>
<name>A0A4R6UIZ5_9GAMM</name>
<feature type="compositionally biased region" description="Basic and acidic residues" evidence="1">
    <location>
        <begin position="1"/>
        <end position="21"/>
    </location>
</feature>
<dbReference type="InterPro" id="IPR036895">
    <property type="entry name" value="Uracil-DNA_glycosylase-like_sf"/>
</dbReference>
<dbReference type="Gene3D" id="3.40.470.10">
    <property type="entry name" value="Uracil-DNA glycosylase-like domain"/>
    <property type="match status" value="1"/>
</dbReference>
<sequence length="241" mass="27159">MNSNLGRREFIRTDRLREECPNKSGPTSSDESDPQNRLERTHSRRNKPVGVNSFAQKLAGAKAINNHYTKNMNANLSRSFAPVVFDNADTLILGSMPGVPSLQAQQYYANPRNAFWPMIATMAGKPVPAHYQQRLPLLKHLGLALWDVIEECYRPGSLDSAINPDSVVVNDIPALLRQYPSIQRIAFNGRAAEATFKKHWRRTAEPLLAEQQFLLLPSSSPAHASLSFEQKLAEWRQTLQR</sequence>
<keyword evidence="4" id="KW-1185">Reference proteome</keyword>
<dbReference type="AlphaFoldDB" id="A0A4R6UIZ5"/>
<gene>
    <name evidence="3" type="ORF">EV696_11246</name>
</gene>
<reference evidence="3 4" key="1">
    <citation type="submission" date="2019-03" db="EMBL/GenBank/DDBJ databases">
        <title>Genomic Encyclopedia of Type Strains, Phase IV (KMG-IV): sequencing the most valuable type-strain genomes for metagenomic binning, comparative biology and taxonomic classification.</title>
        <authorList>
            <person name="Goeker M."/>
        </authorList>
    </citation>
    <scope>NUCLEOTIDE SEQUENCE [LARGE SCALE GENOMIC DNA]</scope>
    <source>
        <strain evidence="3 4">DSM 103792</strain>
    </source>
</reference>
<organism evidence="3 4">
    <name type="scientific">Permianibacter aggregans</name>
    <dbReference type="NCBI Taxonomy" id="1510150"/>
    <lineage>
        <taxon>Bacteria</taxon>
        <taxon>Pseudomonadati</taxon>
        <taxon>Pseudomonadota</taxon>
        <taxon>Gammaproteobacteria</taxon>
        <taxon>Pseudomonadales</taxon>
        <taxon>Pseudomonadaceae</taxon>
        <taxon>Permianibacter</taxon>
    </lineage>
</organism>